<evidence type="ECO:0000259" key="1">
    <source>
        <dbReference type="Pfam" id="PF25056"/>
    </source>
</evidence>
<keyword evidence="5" id="KW-1185">Reference proteome</keyword>
<dbReference type="EMBL" id="MUHG01000031">
    <property type="protein sequence ID" value="OXB15883.1"/>
    <property type="molecule type" value="Genomic_DNA"/>
</dbReference>
<reference evidence="3 5" key="3">
    <citation type="submission" date="2016-11" db="EMBL/GenBank/DDBJ databases">
        <title>Whole genomes of Flavobacteriaceae.</title>
        <authorList>
            <person name="Stine C."/>
            <person name="Li C."/>
            <person name="Tadesse D."/>
        </authorList>
    </citation>
    <scope>NUCLEOTIDE SEQUENCE [LARGE SCALE GENOMIC DNA]</scope>
    <source>
        <strain evidence="3 5">ATCC BAA-2541</strain>
    </source>
</reference>
<sequence length="127" mass="14432">MIAAHESYENQNARFWIENEILFFGYKPNTTVNLEVAMRVVADRVAFQNERYFPVFCDTRGIASIDKAARDYLAKSGSMLAKAVALIGSENVSITMSTFYLEISKPSVPTRIFTVEKEALDYLKDFI</sequence>
<protein>
    <recommendedName>
        <fullName evidence="1">DUF7793 domain-containing protein</fullName>
    </recommendedName>
</protein>
<dbReference type="Proteomes" id="UP000198319">
    <property type="component" value="Unassembled WGS sequence"/>
</dbReference>
<name>A0A1S1J5U8_9FLAO</name>
<dbReference type="Proteomes" id="UP000180252">
    <property type="component" value="Unassembled WGS sequence"/>
</dbReference>
<dbReference type="STRING" id="1278819.BHE19_17915"/>
<dbReference type="Pfam" id="PF25056">
    <property type="entry name" value="DUF7793"/>
    <property type="match status" value="1"/>
</dbReference>
<dbReference type="Gene3D" id="3.40.970.30">
    <property type="entry name" value="yp_829618.1 like domains"/>
    <property type="match status" value="1"/>
</dbReference>
<dbReference type="RefSeq" id="WP_070908599.1">
    <property type="nucleotide sequence ID" value="NZ_MIKE01000027.1"/>
</dbReference>
<evidence type="ECO:0000313" key="5">
    <source>
        <dbReference type="Proteomes" id="UP000198319"/>
    </source>
</evidence>
<dbReference type="OrthoDB" id="957652at2"/>
<evidence type="ECO:0000313" key="3">
    <source>
        <dbReference type="EMBL" id="OXB15883.1"/>
    </source>
</evidence>
<reference evidence="4" key="1">
    <citation type="submission" date="2016-09" db="EMBL/GenBank/DDBJ databases">
        <authorList>
            <person name="Chen S."/>
            <person name="Walker E."/>
        </authorList>
    </citation>
    <scope>NUCLEOTIDE SEQUENCE [LARGE SCALE GENOMIC DNA]</scope>
    <source>
        <strain evidence="4">MSU</strain>
    </source>
</reference>
<dbReference type="EMBL" id="MIKE01000027">
    <property type="protein sequence ID" value="OHT43653.1"/>
    <property type="molecule type" value="Genomic_DNA"/>
</dbReference>
<gene>
    <name evidence="3" type="ORF">B0A71_19940</name>
    <name evidence="2" type="ORF">BHE19_17915</name>
</gene>
<feature type="domain" description="DUF7793" evidence="1">
    <location>
        <begin position="15"/>
        <end position="126"/>
    </location>
</feature>
<dbReference type="Gene3D" id="3.40.1680.10">
    <property type="entry name" value="yp_829618.1 domain like"/>
    <property type="match status" value="1"/>
</dbReference>
<evidence type="ECO:0000313" key="2">
    <source>
        <dbReference type="EMBL" id="OHT43653.1"/>
    </source>
</evidence>
<dbReference type="InterPro" id="IPR056695">
    <property type="entry name" value="DUF7793"/>
</dbReference>
<accession>A0A1S1J5U8</accession>
<reference evidence="2" key="2">
    <citation type="submission" date="2016-09" db="EMBL/GenBank/DDBJ databases">
        <authorList>
            <person name="Capua I."/>
            <person name="De Benedictis P."/>
            <person name="Joannis T."/>
            <person name="Lombin L.H."/>
            <person name="Cattoli G."/>
        </authorList>
    </citation>
    <scope>NUCLEOTIDE SEQUENCE [LARGE SCALE GENOMIC DNA]</scope>
    <source>
        <strain evidence="2">MSU</strain>
    </source>
</reference>
<comment type="caution">
    <text evidence="2">The sequence shown here is derived from an EMBL/GenBank/DDBJ whole genome shotgun (WGS) entry which is preliminary data.</text>
</comment>
<dbReference type="AlphaFoldDB" id="A0A1S1J5U8"/>
<evidence type="ECO:0000313" key="4">
    <source>
        <dbReference type="Proteomes" id="UP000180252"/>
    </source>
</evidence>
<proteinExistence type="predicted"/>
<organism evidence="2 4">
    <name type="scientific">Flavobacterium tructae</name>
    <dbReference type="NCBI Taxonomy" id="1114873"/>
    <lineage>
        <taxon>Bacteria</taxon>
        <taxon>Pseudomonadati</taxon>
        <taxon>Bacteroidota</taxon>
        <taxon>Flavobacteriia</taxon>
        <taxon>Flavobacteriales</taxon>
        <taxon>Flavobacteriaceae</taxon>
        <taxon>Flavobacterium</taxon>
    </lineage>
</organism>